<proteinExistence type="predicted"/>
<feature type="transmembrane region" description="Helical" evidence="1">
    <location>
        <begin position="375"/>
        <end position="401"/>
    </location>
</feature>
<keyword evidence="1" id="KW-1133">Transmembrane helix</keyword>
<dbReference type="STRING" id="1104324.P186_0886"/>
<feature type="transmembrane region" description="Helical" evidence="1">
    <location>
        <begin position="71"/>
        <end position="95"/>
    </location>
</feature>
<evidence type="ECO:0000313" key="3">
    <source>
        <dbReference type="Proteomes" id="UP000005867"/>
    </source>
</evidence>
<feature type="transmembrane region" description="Helical" evidence="1">
    <location>
        <begin position="107"/>
        <end position="128"/>
    </location>
</feature>
<name>G7VB17_9CREN</name>
<dbReference type="eggNOG" id="arCOG07345">
    <property type="taxonomic scope" value="Archaea"/>
</dbReference>
<sequence>MNSKRGITWYLDRLFPILLVAGAVIYVSGYTTLGQLLMEVPIVAYYVPGLVLAAARLYLSIKKTENKILSALFGGVFLTSVLLIGATWLLGELYIGGLLDVGDLGDFLYVAISVLVYLSLMKVVDIVYSRRLAGVGRVDGGYLHVERGVAYGGFTFGLGTKSFVLIGGEDPAVLEMIRLHEEYHAKNRHPMKLQLYLLAALLLTGIMIRHGIWNTPVYPTAVLALAVGFLVFIRALETAADAYTWRALGPAAYERLKAFLKLRYGVEEPRRAPLWSRLTHTSRRDITLTTGDPIGAHWRLEFPLAGALASLSIITCKYYLLPQDIIYITLPAVFASLLAFSISLAYVAKPLIRRLAGPAFTDRGVFNLGALSSSVYTTAAVAAVALGPWSHALASAFLAYAMRHYLNSWRRGVALTATVYPVYLALNTAIMSLLHEISPPQPV</sequence>
<feature type="transmembrane region" description="Helical" evidence="1">
    <location>
        <begin position="42"/>
        <end position="59"/>
    </location>
</feature>
<dbReference type="KEGG" id="pyr:P186_0886"/>
<dbReference type="OrthoDB" id="28589at2157"/>
<dbReference type="EMBL" id="CP003098">
    <property type="protein sequence ID" value="AET32327.1"/>
    <property type="molecule type" value="Genomic_DNA"/>
</dbReference>
<dbReference type="AlphaFoldDB" id="G7VB17"/>
<organism evidence="2 3">
    <name type="scientific">Pyrobaculum ferrireducens</name>
    <dbReference type="NCBI Taxonomy" id="1104324"/>
    <lineage>
        <taxon>Archaea</taxon>
        <taxon>Thermoproteota</taxon>
        <taxon>Thermoprotei</taxon>
        <taxon>Thermoproteales</taxon>
        <taxon>Thermoproteaceae</taxon>
        <taxon>Pyrobaculum</taxon>
    </lineage>
</organism>
<dbReference type="BioCyc" id="PSP1104324:GJSN-866-MONOMER"/>
<gene>
    <name evidence="2" type="ORF">P186_0886</name>
</gene>
<accession>G7VB17</accession>
<dbReference type="GeneID" id="11595145"/>
<feature type="transmembrane region" description="Helical" evidence="1">
    <location>
        <begin position="12"/>
        <end position="30"/>
    </location>
</feature>
<evidence type="ECO:0000256" key="1">
    <source>
        <dbReference type="SAM" id="Phobius"/>
    </source>
</evidence>
<keyword evidence="1" id="KW-0812">Transmembrane</keyword>
<dbReference type="HOGENOM" id="CLU_617691_0_0_2"/>
<feature type="transmembrane region" description="Helical" evidence="1">
    <location>
        <begin position="325"/>
        <end position="348"/>
    </location>
</feature>
<feature type="transmembrane region" description="Helical" evidence="1">
    <location>
        <begin position="193"/>
        <end position="212"/>
    </location>
</feature>
<keyword evidence="1" id="KW-0472">Membrane</keyword>
<evidence type="ECO:0000313" key="2">
    <source>
        <dbReference type="EMBL" id="AET32327.1"/>
    </source>
</evidence>
<dbReference type="Proteomes" id="UP000005867">
    <property type="component" value="Chromosome"/>
</dbReference>
<dbReference type="RefSeq" id="WP_014288155.1">
    <property type="nucleotide sequence ID" value="NC_016645.1"/>
</dbReference>
<feature type="transmembrane region" description="Helical" evidence="1">
    <location>
        <begin position="218"/>
        <end position="236"/>
    </location>
</feature>
<protein>
    <submittedName>
        <fullName evidence="2">Uncharacterized protein</fullName>
    </submittedName>
</protein>
<keyword evidence="3" id="KW-1185">Reference proteome</keyword>
<feature type="transmembrane region" description="Helical" evidence="1">
    <location>
        <begin position="413"/>
        <end position="434"/>
    </location>
</feature>
<reference evidence="2 3" key="1">
    <citation type="journal article" date="2012" name="J. Bacteriol.">
        <title>Complete genome sequence of strain 1860, a crenarchaeon of the genus pyrobaculum able to grow with various electron acceptors.</title>
        <authorList>
            <person name="Mardanov A.V."/>
            <person name="Gumerov V.M."/>
            <person name="Slobodkina G.B."/>
            <person name="Beletsky A.V."/>
            <person name="Bonch-Osmolovskaya E.A."/>
            <person name="Ravin N.V."/>
            <person name="Skryabin K.G."/>
        </authorList>
    </citation>
    <scope>NUCLEOTIDE SEQUENCE [LARGE SCALE GENOMIC DNA]</scope>
    <source>
        <strain evidence="2 3">1860</strain>
    </source>
</reference>